<evidence type="ECO:0000313" key="2">
    <source>
        <dbReference type="Proteomes" id="UP000285596"/>
    </source>
</evidence>
<dbReference type="Proteomes" id="UP000285596">
    <property type="component" value="Unassembled WGS sequence"/>
</dbReference>
<reference evidence="1 2" key="1">
    <citation type="submission" date="2018-08" db="EMBL/GenBank/DDBJ databases">
        <title>Streptomyces globisporus 1912-4Crt, whole genome shotgun sequence.</title>
        <authorList>
            <person name="Matselyukh B."/>
        </authorList>
    </citation>
    <scope>NUCLEOTIDE SEQUENCE [LARGE SCALE GENOMIC DNA]</scope>
    <source>
        <strain evidence="1 2">1912-4Crt</strain>
    </source>
</reference>
<evidence type="ECO:0000313" key="1">
    <source>
        <dbReference type="EMBL" id="ROV65089.1"/>
    </source>
</evidence>
<dbReference type="AlphaFoldDB" id="A0A423URW7"/>
<proteinExistence type="predicted"/>
<name>A0A423URW7_STRGL</name>
<protein>
    <submittedName>
        <fullName evidence="1">Uncharacterized protein</fullName>
    </submittedName>
</protein>
<accession>A0A423URW7</accession>
<sequence length="145" mass="16105">MSLCLYQDFNLNAENPGKIWVFPVTEDRIDVSLKGHPAANQPSSGYMNAPSSGWAAYLFPDYICGFGGDGGETIQFFGGRRLDSLDGVNGRAKRYGYFYKNGKWTTEKKWGITEQTLYLHDRAGCVTTGPFNSTDDLRPPIDGDM</sequence>
<dbReference type="EMBL" id="QWFA01000217">
    <property type="protein sequence ID" value="ROV65089.1"/>
    <property type="molecule type" value="Genomic_DNA"/>
</dbReference>
<comment type="caution">
    <text evidence="1">The sequence shown here is derived from an EMBL/GenBank/DDBJ whole genome shotgun (WGS) entry which is preliminary data.</text>
</comment>
<gene>
    <name evidence="1" type="ORF">D3105_29300</name>
</gene>
<organism evidence="1 2">
    <name type="scientific">Streptomyces globisporus</name>
    <dbReference type="NCBI Taxonomy" id="1908"/>
    <lineage>
        <taxon>Bacteria</taxon>
        <taxon>Bacillati</taxon>
        <taxon>Actinomycetota</taxon>
        <taxon>Actinomycetes</taxon>
        <taxon>Kitasatosporales</taxon>
        <taxon>Streptomycetaceae</taxon>
        <taxon>Streptomyces</taxon>
    </lineage>
</organism>